<feature type="compositionally biased region" description="Polar residues" evidence="1">
    <location>
        <begin position="42"/>
        <end position="51"/>
    </location>
</feature>
<dbReference type="Gene3D" id="3.30.1370.110">
    <property type="match status" value="1"/>
</dbReference>
<name>A0A9P7FA88_9AGAM</name>
<gene>
    <name evidence="3" type="ORF">F5147DRAFT_102039</name>
</gene>
<sequence>MQMFIPSVLSALEALLKGPTWLLRIVISKFFGRKKPPRPSIQPRTAISESDSPYEITHSQRQRSFERTHSQQQGSTHHSYPPPLRPAAEYGQSPSAHQSSSARQSPSAYRPPSTPSHQPSYTHQFPSAPQLPSQHTPYQSHQSSVRLPAQPTPPISPDVPPVKKPVRSDIPRRSRRPSRPKLLTRTPEDVVTPIEIDPHEDAYSLRLKARDERDRMKKCFKQRDKASADNNERLAEELSWRGDVHKDNMMRLNKEASTKIFDEHNQRPRSDVINLRRLLVSEAKLAFAKAVQEVQNRGESSLRVIVGRGKRSDNNIARIKPAIQKYGKRLGLRVEVDPLNVGRLVVSW</sequence>
<dbReference type="PROSITE" id="PS50828">
    <property type="entry name" value="SMR"/>
    <property type="match status" value="1"/>
</dbReference>
<dbReference type="InterPro" id="IPR036063">
    <property type="entry name" value="Smr_dom_sf"/>
</dbReference>
<comment type="caution">
    <text evidence="3">The sequence shown here is derived from an EMBL/GenBank/DDBJ whole genome shotgun (WGS) entry which is preliminary data.</text>
</comment>
<accession>A0A9P7FA88</accession>
<evidence type="ECO:0000256" key="1">
    <source>
        <dbReference type="SAM" id="MobiDB-lite"/>
    </source>
</evidence>
<protein>
    <recommendedName>
        <fullName evidence="2">Smr domain-containing protein</fullName>
    </recommendedName>
</protein>
<dbReference type="GeneID" id="64690283"/>
<dbReference type="EMBL" id="JABBWM010000018">
    <property type="protein sequence ID" value="KAG2111273.1"/>
    <property type="molecule type" value="Genomic_DNA"/>
</dbReference>
<evidence type="ECO:0000259" key="2">
    <source>
        <dbReference type="PROSITE" id="PS50828"/>
    </source>
</evidence>
<dbReference type="SMART" id="SM00463">
    <property type="entry name" value="SMR"/>
    <property type="match status" value="1"/>
</dbReference>
<reference evidence="3" key="1">
    <citation type="journal article" date="2020" name="New Phytol.">
        <title>Comparative genomics reveals dynamic genome evolution in host specialist ectomycorrhizal fungi.</title>
        <authorList>
            <person name="Lofgren L.A."/>
            <person name="Nguyen N.H."/>
            <person name="Vilgalys R."/>
            <person name="Ruytinx J."/>
            <person name="Liao H.L."/>
            <person name="Branco S."/>
            <person name="Kuo A."/>
            <person name="LaButti K."/>
            <person name="Lipzen A."/>
            <person name="Andreopoulos W."/>
            <person name="Pangilinan J."/>
            <person name="Riley R."/>
            <person name="Hundley H."/>
            <person name="Na H."/>
            <person name="Barry K."/>
            <person name="Grigoriev I.V."/>
            <person name="Stajich J.E."/>
            <person name="Kennedy P.G."/>
        </authorList>
    </citation>
    <scope>NUCLEOTIDE SEQUENCE</scope>
    <source>
        <strain evidence="3">FC423</strain>
    </source>
</reference>
<proteinExistence type="predicted"/>
<dbReference type="AlphaFoldDB" id="A0A9P7FA88"/>
<dbReference type="OrthoDB" id="3231855at2759"/>
<evidence type="ECO:0000313" key="4">
    <source>
        <dbReference type="Proteomes" id="UP000823399"/>
    </source>
</evidence>
<dbReference type="Proteomes" id="UP000823399">
    <property type="component" value="Unassembled WGS sequence"/>
</dbReference>
<dbReference type="InterPro" id="IPR002625">
    <property type="entry name" value="Smr_dom"/>
</dbReference>
<feature type="region of interest" description="Disordered" evidence="1">
    <location>
        <begin position="33"/>
        <end position="187"/>
    </location>
</feature>
<keyword evidence="4" id="KW-1185">Reference proteome</keyword>
<dbReference type="InterPro" id="IPR053020">
    <property type="entry name" value="Smr_domain_protein"/>
</dbReference>
<dbReference type="PANTHER" id="PTHR47417:SF1">
    <property type="entry name" value="SMR DOMAIN-CONTAINING PROTEIN YPL199C"/>
    <property type="match status" value="1"/>
</dbReference>
<dbReference type="Pfam" id="PF08590">
    <property type="entry name" value="DUF1771"/>
    <property type="match status" value="1"/>
</dbReference>
<organism evidence="3 4">
    <name type="scientific">Suillus discolor</name>
    <dbReference type="NCBI Taxonomy" id="1912936"/>
    <lineage>
        <taxon>Eukaryota</taxon>
        <taxon>Fungi</taxon>
        <taxon>Dikarya</taxon>
        <taxon>Basidiomycota</taxon>
        <taxon>Agaricomycotina</taxon>
        <taxon>Agaricomycetes</taxon>
        <taxon>Agaricomycetidae</taxon>
        <taxon>Boletales</taxon>
        <taxon>Suillineae</taxon>
        <taxon>Suillaceae</taxon>
        <taxon>Suillus</taxon>
    </lineage>
</organism>
<dbReference type="InterPro" id="IPR013899">
    <property type="entry name" value="DUF1771"/>
</dbReference>
<evidence type="ECO:0000313" key="3">
    <source>
        <dbReference type="EMBL" id="KAG2111273.1"/>
    </source>
</evidence>
<dbReference type="SMART" id="SM01162">
    <property type="entry name" value="DUF1771"/>
    <property type="match status" value="1"/>
</dbReference>
<dbReference type="PANTHER" id="PTHR47417">
    <property type="entry name" value="SMR DOMAIN-CONTAINING PROTEIN YPL199C"/>
    <property type="match status" value="1"/>
</dbReference>
<dbReference type="SUPFAM" id="SSF160443">
    <property type="entry name" value="SMR domain-like"/>
    <property type="match status" value="1"/>
</dbReference>
<feature type="compositionally biased region" description="Polar residues" evidence="1">
    <location>
        <begin position="115"/>
        <end position="145"/>
    </location>
</feature>
<dbReference type="RefSeq" id="XP_041294632.1">
    <property type="nucleotide sequence ID" value="XM_041428024.1"/>
</dbReference>
<feature type="domain" description="Smr" evidence="2">
    <location>
        <begin position="273"/>
        <end position="348"/>
    </location>
</feature>
<feature type="compositionally biased region" description="Pro residues" evidence="1">
    <location>
        <begin position="150"/>
        <end position="163"/>
    </location>
</feature>
<feature type="compositionally biased region" description="Polar residues" evidence="1">
    <location>
        <begin position="92"/>
        <end position="107"/>
    </location>
</feature>